<comment type="caution">
    <text evidence="1">The sequence shown here is derived from an EMBL/GenBank/DDBJ whole genome shotgun (WGS) entry which is preliminary data.</text>
</comment>
<dbReference type="OrthoDB" id="3553044at2759"/>
<protein>
    <submittedName>
        <fullName evidence="1">Uncharacterized protein</fullName>
    </submittedName>
</protein>
<gene>
    <name evidence="1" type="ORF">HYQ45_001736</name>
</gene>
<name>A0A8I2ZYK1_VERLO</name>
<dbReference type="Proteomes" id="UP000689129">
    <property type="component" value="Unassembled WGS sequence"/>
</dbReference>
<evidence type="ECO:0000313" key="2">
    <source>
        <dbReference type="Proteomes" id="UP000689129"/>
    </source>
</evidence>
<organism evidence="1 2">
    <name type="scientific">Verticillium longisporum</name>
    <name type="common">Verticillium dahliae var. longisporum</name>
    <dbReference type="NCBI Taxonomy" id="100787"/>
    <lineage>
        <taxon>Eukaryota</taxon>
        <taxon>Fungi</taxon>
        <taxon>Dikarya</taxon>
        <taxon>Ascomycota</taxon>
        <taxon>Pezizomycotina</taxon>
        <taxon>Sordariomycetes</taxon>
        <taxon>Hypocreomycetidae</taxon>
        <taxon>Glomerellales</taxon>
        <taxon>Plectosphaerellaceae</taxon>
        <taxon>Verticillium</taxon>
    </lineage>
</organism>
<dbReference type="AlphaFoldDB" id="A0A8I2ZYK1"/>
<evidence type="ECO:0000313" key="1">
    <source>
        <dbReference type="EMBL" id="KAG7141697.1"/>
    </source>
</evidence>
<proteinExistence type="predicted"/>
<reference evidence="1" key="1">
    <citation type="journal article" date="2021" name="Mol. Plant Pathol.">
        <title>A 20-kb lineage-specific genomic region tames virulence in pathogenic amphidiploid Verticillium longisporum.</title>
        <authorList>
            <person name="Harting R."/>
            <person name="Starke J."/>
            <person name="Kusch H."/>
            <person name="Poggeler S."/>
            <person name="Maurus I."/>
            <person name="Schluter R."/>
            <person name="Landesfeind M."/>
            <person name="Bulla I."/>
            <person name="Nowrousian M."/>
            <person name="de Jonge R."/>
            <person name="Stahlhut G."/>
            <person name="Hoff K.J."/>
            <person name="Asshauer K.P."/>
            <person name="Thurmer A."/>
            <person name="Stanke M."/>
            <person name="Daniel R."/>
            <person name="Morgenstern B."/>
            <person name="Thomma B.P.H.J."/>
            <person name="Kronstad J.W."/>
            <person name="Braus-Stromeyer S.A."/>
            <person name="Braus G.H."/>
        </authorList>
    </citation>
    <scope>NUCLEOTIDE SEQUENCE</scope>
    <source>
        <strain evidence="1">Vl32</strain>
    </source>
</reference>
<accession>A0A8I2ZYK1</accession>
<sequence length="310" mass="34729">MATHTLHRDAANRGRTNHALFVLRKLTRTIFASILTKGARLRAIASYEGRWTLHDSGIDVSLAAPYLDVTPAASDPLTQAPPLTRPPAYRVLPVPALPPYALHLPAFMPPEHGPSHFRCAMTPVLVLLFLIMPSKGFLTAWSRHVNTPPPISLRLGSTDTPPEPHHEPEDLITPCSEKHIIETTSAVHFDHVPTPATLDAAAEPAQTSLHIRRPSMLHARRCSSDESIDVQGLWEAMLELQQRYHCYKSTRMLIAAESDGAVDMIPSRACIDHLNDCIETLPDEGWKVLERYLARSEDSHKCTRWKFWKH</sequence>
<dbReference type="EMBL" id="JAEMWZ010000027">
    <property type="protein sequence ID" value="KAG7141697.1"/>
    <property type="molecule type" value="Genomic_DNA"/>
</dbReference>